<dbReference type="PANTHER" id="PTHR44329:SF6">
    <property type="entry name" value="RECEPTOR-INTERACTING SERINE_THREONINE-PROTEIN KINASE 1"/>
    <property type="match status" value="1"/>
</dbReference>
<evidence type="ECO:0000313" key="2">
    <source>
        <dbReference type="EMBL" id="CAI2171759.1"/>
    </source>
</evidence>
<reference evidence="2" key="1">
    <citation type="submission" date="2022-08" db="EMBL/GenBank/DDBJ databases">
        <authorList>
            <person name="Kallberg Y."/>
            <person name="Tangrot J."/>
            <person name="Rosling A."/>
        </authorList>
    </citation>
    <scope>NUCLEOTIDE SEQUENCE</scope>
    <source>
        <strain evidence="2">Wild A</strain>
    </source>
</reference>
<dbReference type="PROSITE" id="PS50011">
    <property type="entry name" value="PROTEIN_KINASE_DOM"/>
    <property type="match status" value="1"/>
</dbReference>
<dbReference type="InterPro" id="IPR001245">
    <property type="entry name" value="Ser-Thr/Tyr_kinase_cat_dom"/>
</dbReference>
<dbReference type="SUPFAM" id="SSF81901">
    <property type="entry name" value="HCP-like"/>
    <property type="match status" value="1"/>
</dbReference>
<proteinExistence type="predicted"/>
<dbReference type="Proteomes" id="UP001153678">
    <property type="component" value="Unassembled WGS sequence"/>
</dbReference>
<dbReference type="Pfam" id="PF07714">
    <property type="entry name" value="PK_Tyr_Ser-Thr"/>
    <property type="match status" value="1"/>
</dbReference>
<dbReference type="InterPro" id="IPR011990">
    <property type="entry name" value="TPR-like_helical_dom_sf"/>
</dbReference>
<dbReference type="SMART" id="SM00671">
    <property type="entry name" value="SEL1"/>
    <property type="match status" value="4"/>
</dbReference>
<feature type="domain" description="Protein kinase" evidence="1">
    <location>
        <begin position="1"/>
        <end position="231"/>
    </location>
</feature>
<accession>A0A9W4WQP2</accession>
<comment type="caution">
    <text evidence="2">The sequence shown here is derived from an EMBL/GenBank/DDBJ whole genome shotgun (WGS) entry which is preliminary data.</text>
</comment>
<protein>
    <submittedName>
        <fullName evidence="2">13982_t:CDS:1</fullName>
    </submittedName>
</protein>
<evidence type="ECO:0000259" key="1">
    <source>
        <dbReference type="PROSITE" id="PS50011"/>
    </source>
</evidence>
<dbReference type="InterPro" id="IPR051681">
    <property type="entry name" value="Ser/Thr_Kinases-Pseudokinases"/>
</dbReference>
<dbReference type="OrthoDB" id="2324468at2759"/>
<keyword evidence="3" id="KW-1185">Reference proteome</keyword>
<dbReference type="SUPFAM" id="SSF56112">
    <property type="entry name" value="Protein kinase-like (PK-like)"/>
    <property type="match status" value="1"/>
</dbReference>
<dbReference type="InterPro" id="IPR006597">
    <property type="entry name" value="Sel1-like"/>
</dbReference>
<dbReference type="InterPro" id="IPR011009">
    <property type="entry name" value="Kinase-like_dom_sf"/>
</dbReference>
<name>A0A9W4WQP2_9GLOM</name>
<dbReference type="Gene3D" id="1.10.510.10">
    <property type="entry name" value="Transferase(Phosphotransferase) domain 1"/>
    <property type="match status" value="1"/>
</dbReference>
<dbReference type="AlphaFoldDB" id="A0A9W4WQP2"/>
<gene>
    <name evidence="2" type="ORF">FWILDA_LOCUS5240</name>
</gene>
<dbReference type="Gene3D" id="1.25.40.10">
    <property type="entry name" value="Tetratricopeptide repeat domain"/>
    <property type="match status" value="1"/>
</dbReference>
<sequence length="1212" mass="141648">MTRSNDKERIKYLDYSEIQTIIEIGKGEKSVIRNTDWTKHNNRVALKNPFGNDVTVLEYANEGNLKNYLKKQFITLSWSKKIEMALDITRGLMYLHSENIIHRNLHAENILVNDGKLKIANTYLFGVSEPKLWYTDPKYLFDPVNCELDMKSDIYSLSILLWELSSGCSPYSKLQLSDDKLRQQILNGLREVTVANTPIKYQQLYQICWEENPGQRPIVENVFETLNQLKLDIDKENELSTDEEIIQKLKLNHGLFLDDYNIKPSKKTIYNNGELDINLYDGQPIIYTNINEPNNNFDINLKPSFQQNDICINFPFAEITFKGNFVDTFLNSKDEGGKLNDNYGHYFSEKVLVGGQLFIKNFNTSTKIQIDLLKMHLSWAYNLAKGERNQLYDFINLQLVPKLETSDGKELTTTEKLINWMKNMYQENMIDIISYINPIPVSQLKMNENYLASDLNEKVIKVCNYKERLNLEDWIKDSIYVDLPRWVYDFNLLQGLIINKDLEIEIAKKVAIDLIKYPYLELKNSFDLKLKKPTNQFEKFLLSNKVSSIKKENLHIFNNIFITNNDELELNEDNVVDFHFINYKQYEILLPWDNIIFSKELTQDIKKGIKDMKPYKALQDIFNEYGYLFPQKIVLGKSFKFTSTKFSPKEFAKIPIESVKSHLKPFDLLTRKGDKIDDLSNFIQGNKDLEIIEYDDVLTLYDILQVELQKQIDVIFEDDYKIIMVGIDDLEDLNDNNIEHYKRIIINPSLNDQNYEVFGSIISNEPKLTKSKEFSVKFKLNDFKGFTAIIKNIETQNSKITKISEFHILWMIIGKPSKLPELSVFSPKNREFQIIFINESILLQPDKYYYEIKTPFQLSEGYMISINTYHPPINDEPANIIEFVKWSCNSIIFRSYSILKALSMNENEVGIEYEDNLLIENFSIELHICIIFPDSKKLKIDKKYSLDFLDLVGNIFTNENFIEYSLNTEKRIVTMDNIDLNVIVEKIISYLLNDKDFTFDESKRIQVILENHITNDGLTITDILNWLLNNQNKLNNIFLLGYFYCFIIKTKEVYNNAFDLFHDAASQSHDLAKYYTGFCYLNGIGTKKNSVEAFNYFKQLSEVVRENYTDGLVILGYCYINGIGTEIDEKMAFEFYRRAAKKENVYAQNKLGLLYKSGIGTNKDLNDAIYWIKKSAANKSMDGKNILNTLYIYSKNMEIDVVDSFSQESELQ</sequence>
<dbReference type="GO" id="GO:0004674">
    <property type="term" value="F:protein serine/threonine kinase activity"/>
    <property type="evidence" value="ECO:0007669"/>
    <property type="project" value="TreeGrafter"/>
</dbReference>
<dbReference type="PRINTS" id="PR00109">
    <property type="entry name" value="TYRKINASE"/>
</dbReference>
<organism evidence="2 3">
    <name type="scientific">Funneliformis geosporum</name>
    <dbReference type="NCBI Taxonomy" id="1117311"/>
    <lineage>
        <taxon>Eukaryota</taxon>
        <taxon>Fungi</taxon>
        <taxon>Fungi incertae sedis</taxon>
        <taxon>Mucoromycota</taxon>
        <taxon>Glomeromycotina</taxon>
        <taxon>Glomeromycetes</taxon>
        <taxon>Glomerales</taxon>
        <taxon>Glomeraceae</taxon>
        <taxon>Funneliformis</taxon>
    </lineage>
</organism>
<dbReference type="EMBL" id="CAMKVN010000855">
    <property type="protein sequence ID" value="CAI2171759.1"/>
    <property type="molecule type" value="Genomic_DNA"/>
</dbReference>
<evidence type="ECO:0000313" key="3">
    <source>
        <dbReference type="Proteomes" id="UP001153678"/>
    </source>
</evidence>
<dbReference type="GO" id="GO:0005524">
    <property type="term" value="F:ATP binding"/>
    <property type="evidence" value="ECO:0007669"/>
    <property type="project" value="InterPro"/>
</dbReference>
<dbReference type="PANTHER" id="PTHR44329">
    <property type="entry name" value="SERINE/THREONINE-PROTEIN KINASE TNNI3K-RELATED"/>
    <property type="match status" value="1"/>
</dbReference>
<dbReference type="InterPro" id="IPR000719">
    <property type="entry name" value="Prot_kinase_dom"/>
</dbReference>
<dbReference type="Pfam" id="PF08238">
    <property type="entry name" value="Sel1"/>
    <property type="match status" value="3"/>
</dbReference>